<gene>
    <name evidence="2" type="ORF">P4T90_22955</name>
</gene>
<dbReference type="InterPro" id="IPR019076">
    <property type="entry name" value="Spore_lipoprot_YhcN/YlaJ-like"/>
</dbReference>
<dbReference type="EMBL" id="JARMAB010000044">
    <property type="protein sequence ID" value="MED1205897.1"/>
    <property type="molecule type" value="Genomic_DNA"/>
</dbReference>
<comment type="caution">
    <text evidence="2">The sequence shown here is derived from an EMBL/GenBank/DDBJ whole genome shotgun (WGS) entry which is preliminary data.</text>
</comment>
<dbReference type="Proteomes" id="UP001341444">
    <property type="component" value="Unassembled WGS sequence"/>
</dbReference>
<dbReference type="RefSeq" id="WP_083953248.1">
    <property type="nucleotide sequence ID" value="NZ_JARMAB010000044.1"/>
</dbReference>
<feature type="region of interest" description="Disordered" evidence="1">
    <location>
        <begin position="205"/>
        <end position="245"/>
    </location>
</feature>
<proteinExistence type="predicted"/>
<reference evidence="2 3" key="1">
    <citation type="submission" date="2023-03" db="EMBL/GenBank/DDBJ databases">
        <title>Bacillus Genome Sequencing.</title>
        <authorList>
            <person name="Dunlap C."/>
        </authorList>
    </citation>
    <scope>NUCLEOTIDE SEQUENCE [LARGE SCALE GENOMIC DNA]</scope>
    <source>
        <strain evidence="2 3">B-23453</strain>
    </source>
</reference>
<dbReference type="Pfam" id="PF09580">
    <property type="entry name" value="Spore_YhcN_YlaJ"/>
    <property type="match status" value="1"/>
</dbReference>
<feature type="compositionally biased region" description="Polar residues" evidence="1">
    <location>
        <begin position="214"/>
        <end position="226"/>
    </location>
</feature>
<dbReference type="PROSITE" id="PS51257">
    <property type="entry name" value="PROKAR_LIPOPROTEIN"/>
    <property type="match status" value="1"/>
</dbReference>
<sequence>MRISAMKESKNLSFLIITILCFALLAGCSSKNNNKAAIDPGNSGIYIKSGNTINQYDREELLNPNKVDTQAKQSQEFGYVRQVKNSLSGGNIHNKDIYTINREKVADTISKLAVSLPDVHDAASLVTDEEVLVAYQTKAKGKKARFDIADQVKRTAMSVVPRWYHVYVTDDPALRRNVENLASLNGRSPNRESMIQNTVKMMLKNSPQGRRMSSGENANGEATNELNGKIPDPNDYRKQKESGNL</sequence>
<keyword evidence="2" id="KW-0449">Lipoprotein</keyword>
<name>A0ABU6MNB7_9BACI</name>
<evidence type="ECO:0000313" key="3">
    <source>
        <dbReference type="Proteomes" id="UP001341444"/>
    </source>
</evidence>
<evidence type="ECO:0000256" key="1">
    <source>
        <dbReference type="SAM" id="MobiDB-lite"/>
    </source>
</evidence>
<keyword evidence="3" id="KW-1185">Reference proteome</keyword>
<evidence type="ECO:0000313" key="2">
    <source>
        <dbReference type="EMBL" id="MED1205897.1"/>
    </source>
</evidence>
<feature type="compositionally biased region" description="Basic and acidic residues" evidence="1">
    <location>
        <begin position="232"/>
        <end position="245"/>
    </location>
</feature>
<accession>A0ABU6MNB7</accession>
<organism evidence="2 3">
    <name type="scientific">Heyndrickxia acidicola</name>
    <dbReference type="NCBI Taxonomy" id="209389"/>
    <lineage>
        <taxon>Bacteria</taxon>
        <taxon>Bacillati</taxon>
        <taxon>Bacillota</taxon>
        <taxon>Bacilli</taxon>
        <taxon>Bacillales</taxon>
        <taxon>Bacillaceae</taxon>
        <taxon>Heyndrickxia</taxon>
    </lineage>
</organism>
<protein>
    <submittedName>
        <fullName evidence="2">YhcN/YlaJ family sporulation lipoprotein</fullName>
    </submittedName>
</protein>